<protein>
    <submittedName>
        <fullName evidence="2">Uncharacterized protein</fullName>
    </submittedName>
</protein>
<evidence type="ECO:0000313" key="3">
    <source>
        <dbReference type="Proteomes" id="UP000192761"/>
    </source>
</evidence>
<dbReference type="AlphaFoldDB" id="A0A1W1XQD3"/>
<name>A0A1W1XQD3_9NEIS</name>
<dbReference type="Proteomes" id="UP000192761">
    <property type="component" value="Unassembled WGS sequence"/>
</dbReference>
<feature type="chain" id="PRO_5012370833" evidence="1">
    <location>
        <begin position="21"/>
        <end position="67"/>
    </location>
</feature>
<accession>A0A1W1XQD3</accession>
<keyword evidence="1" id="KW-0732">Signal</keyword>
<organism evidence="2 3">
    <name type="scientific">Andreprevotia lacus DSM 23236</name>
    <dbReference type="NCBI Taxonomy" id="1121001"/>
    <lineage>
        <taxon>Bacteria</taxon>
        <taxon>Pseudomonadati</taxon>
        <taxon>Pseudomonadota</taxon>
        <taxon>Betaproteobacteria</taxon>
        <taxon>Neisseriales</taxon>
        <taxon>Chitinibacteraceae</taxon>
        <taxon>Andreprevotia</taxon>
    </lineage>
</organism>
<dbReference type="RefSeq" id="WP_084090905.1">
    <property type="nucleotide sequence ID" value="NZ_FWXD01000012.1"/>
</dbReference>
<feature type="signal peptide" evidence="1">
    <location>
        <begin position="1"/>
        <end position="20"/>
    </location>
</feature>
<dbReference type="EMBL" id="FWXD01000012">
    <property type="protein sequence ID" value="SMC25721.1"/>
    <property type="molecule type" value="Genomic_DNA"/>
</dbReference>
<keyword evidence="3" id="KW-1185">Reference proteome</keyword>
<proteinExistence type="predicted"/>
<evidence type="ECO:0000256" key="1">
    <source>
        <dbReference type="SAM" id="SignalP"/>
    </source>
</evidence>
<evidence type="ECO:0000313" key="2">
    <source>
        <dbReference type="EMBL" id="SMC25721.1"/>
    </source>
</evidence>
<gene>
    <name evidence="2" type="ORF">SAMN02745857_02252</name>
</gene>
<reference evidence="2 3" key="1">
    <citation type="submission" date="2017-04" db="EMBL/GenBank/DDBJ databases">
        <authorList>
            <person name="Afonso C.L."/>
            <person name="Miller P.J."/>
            <person name="Scott M.A."/>
            <person name="Spackman E."/>
            <person name="Goraichik I."/>
            <person name="Dimitrov K.M."/>
            <person name="Suarez D.L."/>
            <person name="Swayne D.E."/>
        </authorList>
    </citation>
    <scope>NUCLEOTIDE SEQUENCE [LARGE SCALE GENOMIC DNA]</scope>
    <source>
        <strain evidence="2 3">DSM 23236</strain>
    </source>
</reference>
<sequence>MKKFVALGVLFCGMLMNASASESRYYQVSGNVTVDGPSFCQSAWPGSTYNGLRQGSGPYYYVACIKY</sequence>
<dbReference type="OrthoDB" id="8593360at2"/>